<dbReference type="PROSITE" id="PS01117">
    <property type="entry name" value="HTH_MARR_1"/>
    <property type="match status" value="1"/>
</dbReference>
<dbReference type="PRINTS" id="PR00598">
    <property type="entry name" value="HTHMARR"/>
</dbReference>
<keyword evidence="3" id="KW-0804">Transcription</keyword>
<dbReference type="InterPro" id="IPR023187">
    <property type="entry name" value="Tscrpt_reg_MarR-type_CS"/>
</dbReference>
<dbReference type="AlphaFoldDB" id="A0A7Z8K1Y6"/>
<dbReference type="InterPro" id="IPR039422">
    <property type="entry name" value="MarR/SlyA-like"/>
</dbReference>
<keyword evidence="1" id="KW-0805">Transcription regulation</keyword>
<accession>A0A7Z8K1Y6</accession>
<dbReference type="PROSITE" id="PS50995">
    <property type="entry name" value="HTH_MARR_2"/>
    <property type="match status" value="1"/>
</dbReference>
<comment type="caution">
    <text evidence="5">The sequence shown here is derived from an EMBL/GenBank/DDBJ whole genome shotgun (WGS) entry which is preliminary data.</text>
</comment>
<evidence type="ECO:0000259" key="4">
    <source>
        <dbReference type="PROSITE" id="PS50995"/>
    </source>
</evidence>
<evidence type="ECO:0000256" key="3">
    <source>
        <dbReference type="ARBA" id="ARBA00023163"/>
    </source>
</evidence>
<dbReference type="Gene3D" id="1.10.10.10">
    <property type="entry name" value="Winged helix-like DNA-binding domain superfamily/Winged helix DNA-binding domain"/>
    <property type="match status" value="1"/>
</dbReference>
<dbReference type="InterPro" id="IPR036388">
    <property type="entry name" value="WH-like_DNA-bd_sf"/>
</dbReference>
<protein>
    <submittedName>
        <fullName evidence="5">Winged helix-turn-helix transcriptional regulator</fullName>
    </submittedName>
</protein>
<evidence type="ECO:0000256" key="1">
    <source>
        <dbReference type="ARBA" id="ARBA00023015"/>
    </source>
</evidence>
<dbReference type="RefSeq" id="WP_154728272.1">
    <property type="nucleotide sequence ID" value="NZ_SZYE01000012.1"/>
</dbReference>
<evidence type="ECO:0000313" key="5">
    <source>
        <dbReference type="EMBL" id="TKR26886.1"/>
    </source>
</evidence>
<dbReference type="InterPro" id="IPR000835">
    <property type="entry name" value="HTH_MarR-typ"/>
</dbReference>
<sequence>MTVRDGAAGATGTAPGAAPVVDVRAAAVAWEQLFRAQVAIMRRLQRDPIWDRVSLREYDVLFTLSRAPEGLRLRDLGESSLLSQPSLSRMVERLEEAGWVRRAPAAGDGRGVVVGLTAEGAALQREVGRRHVQAIAHYVGGALDAGQLAALTDVAGALRAAQPGIADLDRTDDAAGHGTGTR</sequence>
<proteinExistence type="predicted"/>
<reference evidence="5 6" key="1">
    <citation type="submission" date="2019-05" db="EMBL/GenBank/DDBJ databases">
        <title>Genome sequence of Cellulomonas hominis strain CS1.</title>
        <authorList>
            <person name="Belmont J."/>
            <person name="Maclea K.S."/>
        </authorList>
    </citation>
    <scope>NUCLEOTIDE SEQUENCE [LARGE SCALE GENOMIC DNA]</scope>
    <source>
        <strain evidence="5 6">CS1</strain>
    </source>
</reference>
<dbReference type="PANTHER" id="PTHR33164:SF104">
    <property type="entry name" value="TRANSCRIPTIONAL REGULATORY PROTEIN"/>
    <property type="match status" value="1"/>
</dbReference>
<dbReference type="SMART" id="SM00347">
    <property type="entry name" value="HTH_MARR"/>
    <property type="match status" value="1"/>
</dbReference>
<organism evidence="5 6">
    <name type="scientific">Cellulomonas hominis</name>
    <dbReference type="NCBI Taxonomy" id="156981"/>
    <lineage>
        <taxon>Bacteria</taxon>
        <taxon>Bacillati</taxon>
        <taxon>Actinomycetota</taxon>
        <taxon>Actinomycetes</taxon>
        <taxon>Micrococcales</taxon>
        <taxon>Cellulomonadaceae</taxon>
        <taxon>Cellulomonas</taxon>
    </lineage>
</organism>
<dbReference type="GO" id="GO:0003677">
    <property type="term" value="F:DNA binding"/>
    <property type="evidence" value="ECO:0007669"/>
    <property type="project" value="UniProtKB-KW"/>
</dbReference>
<dbReference type="InterPro" id="IPR036390">
    <property type="entry name" value="WH_DNA-bd_sf"/>
</dbReference>
<dbReference type="PANTHER" id="PTHR33164">
    <property type="entry name" value="TRANSCRIPTIONAL REGULATOR, MARR FAMILY"/>
    <property type="match status" value="1"/>
</dbReference>
<gene>
    <name evidence="5" type="ORF">FA014_03240</name>
</gene>
<evidence type="ECO:0000256" key="2">
    <source>
        <dbReference type="ARBA" id="ARBA00023125"/>
    </source>
</evidence>
<keyword evidence="2" id="KW-0238">DNA-binding</keyword>
<dbReference type="SUPFAM" id="SSF46785">
    <property type="entry name" value="Winged helix' DNA-binding domain"/>
    <property type="match status" value="1"/>
</dbReference>
<feature type="domain" description="HTH marR-type" evidence="4">
    <location>
        <begin position="26"/>
        <end position="160"/>
    </location>
</feature>
<dbReference type="OrthoDB" id="3178168at2"/>
<dbReference type="EMBL" id="SZYE01000012">
    <property type="protein sequence ID" value="TKR26886.1"/>
    <property type="molecule type" value="Genomic_DNA"/>
</dbReference>
<dbReference type="Pfam" id="PF12802">
    <property type="entry name" value="MarR_2"/>
    <property type="match status" value="1"/>
</dbReference>
<dbReference type="Proteomes" id="UP000308121">
    <property type="component" value="Unassembled WGS sequence"/>
</dbReference>
<name>A0A7Z8K1Y6_9CELL</name>
<dbReference type="GO" id="GO:0006950">
    <property type="term" value="P:response to stress"/>
    <property type="evidence" value="ECO:0007669"/>
    <property type="project" value="TreeGrafter"/>
</dbReference>
<evidence type="ECO:0000313" key="6">
    <source>
        <dbReference type="Proteomes" id="UP000308121"/>
    </source>
</evidence>
<dbReference type="GO" id="GO:0003700">
    <property type="term" value="F:DNA-binding transcription factor activity"/>
    <property type="evidence" value="ECO:0007669"/>
    <property type="project" value="InterPro"/>
</dbReference>